<feature type="region of interest" description="Disordered" evidence="1">
    <location>
        <begin position="196"/>
        <end position="223"/>
    </location>
</feature>
<name>A0A8H5MT75_9HYPO</name>
<evidence type="ECO:0000256" key="1">
    <source>
        <dbReference type="SAM" id="MobiDB-lite"/>
    </source>
</evidence>
<reference evidence="2 3" key="1">
    <citation type="submission" date="2020-05" db="EMBL/GenBank/DDBJ databases">
        <title>Identification and distribution of gene clusters putatively required for synthesis of sphingolipid metabolism inhibitors in phylogenetically diverse species of the filamentous fungus Fusarium.</title>
        <authorList>
            <person name="Kim H.-S."/>
            <person name="Busman M."/>
            <person name="Brown D.W."/>
            <person name="Divon H."/>
            <person name="Uhlig S."/>
            <person name="Proctor R.H."/>
        </authorList>
    </citation>
    <scope>NUCLEOTIDE SEQUENCE [LARGE SCALE GENOMIC DNA]</scope>
    <source>
        <strain evidence="2 3">NRRL 53147</strain>
    </source>
</reference>
<feature type="region of interest" description="Disordered" evidence="1">
    <location>
        <begin position="1"/>
        <end position="87"/>
    </location>
</feature>
<evidence type="ECO:0000313" key="3">
    <source>
        <dbReference type="Proteomes" id="UP000522262"/>
    </source>
</evidence>
<keyword evidence="3" id="KW-1185">Reference proteome</keyword>
<sequence>PSPPSAQPALLLPGPAPDIGPSAVVTEGIEPQAMAPSSALAANDAPESVIPGPIKASRPKQSRASPGRVTKRAAKPPNRLSANKLQKEMDKEGMAHLAWRQQRINAEKAAAQPIYGAPGQLYGQNQFGQIHDQNVFQATPGFSPSAPGPYPQPVGFNPPAQGSYYQAAGPFPQQPPSHPFLAPHLSPAPALPLVYSHGNGYGHPPPPPPPRPTMDVGPANLPQPFVMQQPQNMYQQHQMRYSFV</sequence>
<dbReference type="Proteomes" id="UP000522262">
    <property type="component" value="Unassembled WGS sequence"/>
</dbReference>
<dbReference type="EMBL" id="JAAOAM010000204">
    <property type="protein sequence ID" value="KAF5539245.1"/>
    <property type="molecule type" value="Genomic_DNA"/>
</dbReference>
<organism evidence="2 3">
    <name type="scientific">Fusarium mexicanum</name>
    <dbReference type="NCBI Taxonomy" id="751941"/>
    <lineage>
        <taxon>Eukaryota</taxon>
        <taxon>Fungi</taxon>
        <taxon>Dikarya</taxon>
        <taxon>Ascomycota</taxon>
        <taxon>Pezizomycotina</taxon>
        <taxon>Sordariomycetes</taxon>
        <taxon>Hypocreomycetidae</taxon>
        <taxon>Hypocreales</taxon>
        <taxon>Nectriaceae</taxon>
        <taxon>Fusarium</taxon>
        <taxon>Fusarium fujikuroi species complex</taxon>
    </lineage>
</organism>
<feature type="non-terminal residue" evidence="2">
    <location>
        <position position="1"/>
    </location>
</feature>
<dbReference type="AlphaFoldDB" id="A0A8H5MT75"/>
<feature type="compositionally biased region" description="Pro residues" evidence="1">
    <location>
        <begin position="203"/>
        <end position="212"/>
    </location>
</feature>
<protein>
    <submittedName>
        <fullName evidence="2">Uncharacterized protein</fullName>
    </submittedName>
</protein>
<comment type="caution">
    <text evidence="2">The sequence shown here is derived from an EMBL/GenBank/DDBJ whole genome shotgun (WGS) entry which is preliminary data.</text>
</comment>
<accession>A0A8H5MT75</accession>
<proteinExistence type="predicted"/>
<evidence type="ECO:0000313" key="2">
    <source>
        <dbReference type="EMBL" id="KAF5539245.1"/>
    </source>
</evidence>
<gene>
    <name evidence="2" type="ORF">FMEXI_8987</name>
</gene>